<feature type="compositionally biased region" description="Basic and acidic residues" evidence="1">
    <location>
        <begin position="151"/>
        <end position="161"/>
    </location>
</feature>
<feature type="region of interest" description="Disordered" evidence="1">
    <location>
        <begin position="137"/>
        <end position="182"/>
    </location>
</feature>
<evidence type="ECO:0000313" key="2">
    <source>
        <dbReference type="EMBL" id="KAK4085713.1"/>
    </source>
</evidence>
<evidence type="ECO:0000256" key="1">
    <source>
        <dbReference type="SAM" id="MobiDB-lite"/>
    </source>
</evidence>
<proteinExistence type="predicted"/>
<keyword evidence="3" id="KW-1185">Reference proteome</keyword>
<feature type="region of interest" description="Disordered" evidence="1">
    <location>
        <begin position="1"/>
        <end position="68"/>
    </location>
</feature>
<evidence type="ECO:0000313" key="3">
    <source>
        <dbReference type="Proteomes" id="UP001287286"/>
    </source>
</evidence>
<name>A0ABR0BQ89_PURLI</name>
<dbReference type="Proteomes" id="UP001287286">
    <property type="component" value="Unassembled WGS sequence"/>
</dbReference>
<feature type="compositionally biased region" description="Pro residues" evidence="1">
    <location>
        <begin position="168"/>
        <end position="178"/>
    </location>
</feature>
<protein>
    <submittedName>
        <fullName evidence="2">Uncharacterized protein</fullName>
    </submittedName>
</protein>
<accession>A0ABR0BQ89</accession>
<organism evidence="2 3">
    <name type="scientific">Purpureocillium lilacinum</name>
    <name type="common">Paecilomyces lilacinus</name>
    <dbReference type="NCBI Taxonomy" id="33203"/>
    <lineage>
        <taxon>Eukaryota</taxon>
        <taxon>Fungi</taxon>
        <taxon>Dikarya</taxon>
        <taxon>Ascomycota</taxon>
        <taxon>Pezizomycotina</taxon>
        <taxon>Sordariomycetes</taxon>
        <taxon>Hypocreomycetidae</taxon>
        <taxon>Hypocreales</taxon>
        <taxon>Ophiocordycipitaceae</taxon>
        <taxon>Purpureocillium</taxon>
    </lineage>
</organism>
<feature type="compositionally biased region" description="Basic residues" evidence="1">
    <location>
        <begin position="7"/>
        <end position="16"/>
    </location>
</feature>
<sequence>MSQPRTVHPRRLKHRITSALGGSFCGTADGRPRDYGPKNQDPDQGQGLGRNRDPGQDCPQAGEEPDDSASRALHALSLLARQIVLPPARGIRYSRLYCKATARAGIPRTKHSRVRTDSLPSIRSTLLCSYSVQKSPISHSFAPSPASTHQSHPESPSEPHSSHKPRQHTPPPPPPPPRCNTSLVRRPLLFTLPSPLIGIRQGRYWPAAAESQQPCSAAMHKEPKSNDSNVEHVTPGRPSAASSRIDAL</sequence>
<feature type="region of interest" description="Disordered" evidence="1">
    <location>
        <begin position="209"/>
        <end position="248"/>
    </location>
</feature>
<gene>
    <name evidence="2" type="ORF">Purlil1_9873</name>
</gene>
<comment type="caution">
    <text evidence="2">The sequence shown here is derived from an EMBL/GenBank/DDBJ whole genome shotgun (WGS) entry which is preliminary data.</text>
</comment>
<reference evidence="2 3" key="1">
    <citation type="journal article" date="2024" name="Microbiol. Resour. Announc.">
        <title>Genome annotations for the ascomycete fungi Trichoderma harzianum, Trichoderma aggressivum, and Purpureocillium lilacinum.</title>
        <authorList>
            <person name="Beijen E.P.W."/>
            <person name="Ohm R.A."/>
        </authorList>
    </citation>
    <scope>NUCLEOTIDE SEQUENCE [LARGE SCALE GENOMIC DNA]</scope>
    <source>
        <strain evidence="2 3">CBS 150709</strain>
    </source>
</reference>
<dbReference type="EMBL" id="JAWRVI010000047">
    <property type="protein sequence ID" value="KAK4085713.1"/>
    <property type="molecule type" value="Genomic_DNA"/>
</dbReference>